<dbReference type="Proteomes" id="UP000597762">
    <property type="component" value="Unassembled WGS sequence"/>
</dbReference>
<comment type="caution">
    <text evidence="2">The sequence shown here is derived from an EMBL/GenBank/DDBJ whole genome shotgun (WGS) entry which is preliminary data.</text>
</comment>
<evidence type="ECO:0000313" key="3">
    <source>
        <dbReference type="Proteomes" id="UP000597762"/>
    </source>
</evidence>
<protein>
    <recommendedName>
        <fullName evidence="1">PiggyBac transposable element-derived protein domain-containing protein</fullName>
    </recommendedName>
</protein>
<accession>A0A812CYH4</accession>
<dbReference type="OrthoDB" id="6143638at2759"/>
<dbReference type="PANTHER" id="PTHR46599:SF6">
    <property type="entry name" value="DUAL SPECIFICITY PHOSPHATASE 26"/>
    <property type="match status" value="1"/>
</dbReference>
<sequence>MTIYFFSKWASPASYTAVDVDPSIHLVNNQCFVSAHEFDLAVKPNDLAKDLIQRIHEETGLTEKEKVGLWEYSRPEIDSRTWNGCQNLTRINPDQKEQQRGTDRFAPIRKVWDIFIEAYGIHYIPHEFLTVDEQLLAFHGRCLFHMYIPNKPAKYGIKIVMVNDVKSKYMLSGIPYLGKQWTRAIDRQKLGHSFTKDLTQHYHNTNRNVTTDNWFTSVPLIKDMLYNCGMTLIGTVRGNKSEIPEEMKDKTTWAPGSSAFLFTKVMTLVSYVPNTPSSKKIDLLMSSMHGDKSLASSGKPTIINRMKGGVDIFDQMCGQYSCGRKTKRWPLCVFYGMLNTGDHQLLDHLWGKYAKDRWQTDKEEAVYAVVG</sequence>
<dbReference type="Pfam" id="PF13843">
    <property type="entry name" value="DDE_Tnp_1_7"/>
    <property type="match status" value="1"/>
</dbReference>
<keyword evidence="3" id="KW-1185">Reference proteome</keyword>
<evidence type="ECO:0000313" key="2">
    <source>
        <dbReference type="EMBL" id="CAE1281229.1"/>
    </source>
</evidence>
<dbReference type="AlphaFoldDB" id="A0A812CYH4"/>
<proteinExistence type="predicted"/>
<name>A0A812CYH4_ACAPH</name>
<dbReference type="EMBL" id="CAHIKZ030002105">
    <property type="protein sequence ID" value="CAE1281229.1"/>
    <property type="molecule type" value="Genomic_DNA"/>
</dbReference>
<dbReference type="PANTHER" id="PTHR46599">
    <property type="entry name" value="PIGGYBAC TRANSPOSABLE ELEMENT-DERIVED PROTEIN 4"/>
    <property type="match status" value="1"/>
</dbReference>
<reference evidence="2" key="1">
    <citation type="submission" date="2021-01" db="EMBL/GenBank/DDBJ databases">
        <authorList>
            <person name="Li R."/>
            <person name="Bekaert M."/>
        </authorList>
    </citation>
    <scope>NUCLEOTIDE SEQUENCE</scope>
    <source>
        <strain evidence="2">Farmed</strain>
    </source>
</reference>
<dbReference type="InterPro" id="IPR029526">
    <property type="entry name" value="PGBD"/>
</dbReference>
<organism evidence="2 3">
    <name type="scientific">Acanthosepion pharaonis</name>
    <name type="common">Pharaoh cuttlefish</name>
    <name type="synonym">Sepia pharaonis</name>
    <dbReference type="NCBI Taxonomy" id="158019"/>
    <lineage>
        <taxon>Eukaryota</taxon>
        <taxon>Metazoa</taxon>
        <taxon>Spiralia</taxon>
        <taxon>Lophotrochozoa</taxon>
        <taxon>Mollusca</taxon>
        <taxon>Cephalopoda</taxon>
        <taxon>Coleoidea</taxon>
        <taxon>Decapodiformes</taxon>
        <taxon>Sepiida</taxon>
        <taxon>Sepiina</taxon>
        <taxon>Sepiidae</taxon>
        <taxon>Acanthosepion</taxon>
    </lineage>
</organism>
<feature type="domain" description="PiggyBac transposable element-derived protein" evidence="1">
    <location>
        <begin position="96"/>
        <end position="340"/>
    </location>
</feature>
<gene>
    <name evidence="2" type="ORF">SPHA_42759</name>
</gene>
<evidence type="ECO:0000259" key="1">
    <source>
        <dbReference type="Pfam" id="PF13843"/>
    </source>
</evidence>